<dbReference type="Proteomes" id="UP000217696">
    <property type="component" value="Chromosome"/>
</dbReference>
<dbReference type="AlphaFoldDB" id="A0A0U5B761"/>
<dbReference type="KEGG" id="asoc:CB4_01636"/>
<name>A0A0U5B761_9BACL</name>
<keyword evidence="2" id="KW-1185">Reference proteome</keyword>
<evidence type="ECO:0000313" key="1">
    <source>
        <dbReference type="EMBL" id="BAU27462.1"/>
    </source>
</evidence>
<sequence>MRFRCEIDAIRIESASVFIAKTVVLIKSDDFS</sequence>
<organism evidence="1 2">
    <name type="scientific">Aneurinibacillus soli</name>
    <dbReference type="NCBI Taxonomy" id="1500254"/>
    <lineage>
        <taxon>Bacteria</taxon>
        <taxon>Bacillati</taxon>
        <taxon>Bacillota</taxon>
        <taxon>Bacilli</taxon>
        <taxon>Bacillales</taxon>
        <taxon>Paenibacillaceae</taxon>
        <taxon>Aneurinibacillus group</taxon>
        <taxon>Aneurinibacillus</taxon>
    </lineage>
</organism>
<protein>
    <submittedName>
        <fullName evidence="1">Uncharacterized protein</fullName>
    </submittedName>
</protein>
<reference evidence="1 2" key="1">
    <citation type="submission" date="2015-12" db="EMBL/GenBank/DDBJ databases">
        <title>Genome sequence of Aneurinibacillus soli.</title>
        <authorList>
            <person name="Lee J.S."/>
            <person name="Lee K.C."/>
            <person name="Kim K.K."/>
            <person name="Lee B.W."/>
        </authorList>
    </citation>
    <scope>NUCLEOTIDE SEQUENCE [LARGE SCALE GENOMIC DNA]</scope>
    <source>
        <strain evidence="1 2">CB4</strain>
    </source>
</reference>
<evidence type="ECO:0000313" key="2">
    <source>
        <dbReference type="Proteomes" id="UP000217696"/>
    </source>
</evidence>
<accession>A0A0U5B761</accession>
<dbReference type="EMBL" id="AP017312">
    <property type="protein sequence ID" value="BAU27462.1"/>
    <property type="molecule type" value="Genomic_DNA"/>
</dbReference>
<proteinExistence type="predicted"/>
<gene>
    <name evidence="1" type="ORF">CB4_01636</name>
</gene>